<accession>A0A9W3DID2</accession>
<evidence type="ECO:0000256" key="4">
    <source>
        <dbReference type="ARBA" id="ARBA00022917"/>
    </source>
</evidence>
<evidence type="ECO:0000313" key="6">
    <source>
        <dbReference type="RefSeq" id="XP_056863547.1"/>
    </source>
</evidence>
<dbReference type="OrthoDB" id="10250414at2759"/>
<reference evidence="5" key="1">
    <citation type="journal article" date="2019" name="Database">
        <title>The radish genome database (RadishGD): an integrated information resource for radish genomics.</title>
        <authorList>
            <person name="Yu H.J."/>
            <person name="Baek S."/>
            <person name="Lee Y.J."/>
            <person name="Cho A."/>
            <person name="Mun J.H."/>
        </authorList>
    </citation>
    <scope>NUCLEOTIDE SEQUENCE [LARGE SCALE GENOMIC DNA]</scope>
    <source>
        <strain evidence="5">cv. WK10039</strain>
    </source>
</reference>
<dbReference type="GO" id="GO:0005852">
    <property type="term" value="C:eukaryotic translation initiation factor 3 complex"/>
    <property type="evidence" value="ECO:0007669"/>
    <property type="project" value="InterPro"/>
</dbReference>
<evidence type="ECO:0000256" key="1">
    <source>
        <dbReference type="ARBA" id="ARBA00022490"/>
    </source>
</evidence>
<evidence type="ECO:0000313" key="5">
    <source>
        <dbReference type="Proteomes" id="UP000504610"/>
    </source>
</evidence>
<keyword evidence="4" id="KW-0648">Protein biosynthesis</keyword>
<keyword evidence="1" id="KW-0963">Cytoplasm</keyword>
<dbReference type="RefSeq" id="XP_056863547.1">
    <property type="nucleotide sequence ID" value="XM_057007567.1"/>
</dbReference>
<dbReference type="GeneID" id="108849805"/>
<dbReference type="GO" id="GO:0003743">
    <property type="term" value="F:translation initiation factor activity"/>
    <property type="evidence" value="ECO:0007669"/>
    <property type="project" value="UniProtKB-KW"/>
</dbReference>
<sequence>MANLGADHYFLHNRQKSRKSERTGPGRSSDEESHLRFIPLVIKRVPNSIPESSSLTRKYHHIPFKMEECCDEFAQPFFTVPVDKYGHSGWSPLGSYFLTSHDHRVLIWGSKDYLNHFGSLMCFNHQKVEHFDVSPGEKYLVTYNRPKPTDQTFGPAYVRTKMLQALDII</sequence>
<evidence type="ECO:0000256" key="3">
    <source>
        <dbReference type="ARBA" id="ARBA00022884"/>
    </source>
</evidence>
<reference evidence="6" key="2">
    <citation type="submission" date="2025-08" db="UniProtKB">
        <authorList>
            <consortium name="RefSeq"/>
        </authorList>
    </citation>
    <scope>IDENTIFICATION</scope>
    <source>
        <tissue evidence="6">Leaf</tissue>
    </source>
</reference>
<keyword evidence="3" id="KW-0694">RNA-binding</keyword>
<proteinExistence type="predicted"/>
<keyword evidence="2" id="KW-0396">Initiation factor</keyword>
<gene>
    <name evidence="6" type="primary">LOC108849805</name>
</gene>
<organism evidence="5 6">
    <name type="scientific">Raphanus sativus</name>
    <name type="common">Radish</name>
    <name type="synonym">Raphanus raphanistrum var. sativus</name>
    <dbReference type="NCBI Taxonomy" id="3726"/>
    <lineage>
        <taxon>Eukaryota</taxon>
        <taxon>Viridiplantae</taxon>
        <taxon>Streptophyta</taxon>
        <taxon>Embryophyta</taxon>
        <taxon>Tracheophyta</taxon>
        <taxon>Spermatophyta</taxon>
        <taxon>Magnoliopsida</taxon>
        <taxon>eudicotyledons</taxon>
        <taxon>Gunneridae</taxon>
        <taxon>Pentapetalae</taxon>
        <taxon>rosids</taxon>
        <taxon>malvids</taxon>
        <taxon>Brassicales</taxon>
        <taxon>Brassicaceae</taxon>
        <taxon>Brassiceae</taxon>
        <taxon>Raphanus</taxon>
    </lineage>
</organism>
<dbReference type="PANTHER" id="PTHR14068">
    <property type="entry name" value="EUKARYOTIC TRANSLATION INITIATION FACTOR 3 EIF3 -RELATED"/>
    <property type="match status" value="1"/>
</dbReference>
<evidence type="ECO:0000256" key="2">
    <source>
        <dbReference type="ARBA" id="ARBA00022540"/>
    </source>
</evidence>
<name>A0A9W3DID2_RAPSA</name>
<keyword evidence="5" id="KW-1185">Reference proteome</keyword>
<dbReference type="Proteomes" id="UP000504610">
    <property type="component" value="Chromosome 4"/>
</dbReference>
<dbReference type="InterPro" id="IPR011400">
    <property type="entry name" value="EIF3B"/>
</dbReference>
<dbReference type="GO" id="GO:0031369">
    <property type="term" value="F:translation initiation factor binding"/>
    <property type="evidence" value="ECO:0007669"/>
    <property type="project" value="InterPro"/>
</dbReference>
<dbReference type="KEGG" id="rsz:108849805"/>
<dbReference type="PANTHER" id="PTHR14068:SF0">
    <property type="entry name" value="EUKARYOTIC TRANSLATION INITIATION FACTOR 3 SUBUNIT B"/>
    <property type="match status" value="1"/>
</dbReference>
<dbReference type="GO" id="GO:0003723">
    <property type="term" value="F:RNA binding"/>
    <property type="evidence" value="ECO:0007669"/>
    <property type="project" value="UniProtKB-KW"/>
</dbReference>
<dbReference type="AlphaFoldDB" id="A0A9W3DID2"/>
<protein>
    <submittedName>
        <fullName evidence="6">Uncharacterized protein LOC108849805</fullName>
    </submittedName>
</protein>